<proteinExistence type="predicted"/>
<evidence type="ECO:0000313" key="2">
    <source>
        <dbReference type="Proteomes" id="UP001172386"/>
    </source>
</evidence>
<comment type="caution">
    <text evidence="1">The sequence shown here is derived from an EMBL/GenBank/DDBJ whole genome shotgun (WGS) entry which is preliminary data.</text>
</comment>
<gene>
    <name evidence="1" type="ORF">H2198_005581</name>
</gene>
<sequence length="345" mass="39968">MAFLEKSFADTLTEEARLQLASLFLEGDVTDDPASRRLFPAYLSYCEFLKRQQVVQEIWLGELKYKMLVTAFKQIHIEGNAKPPKLRQILADKRYQLVAKQYDAIIVSALRYSLMIDLQTPGSISALQLDDNISFNGMINSILPRTTYPLSRNDSRIPFNFTVASMVNVCKLEIKWTHTLHDHLRLSRSRQKDRNIRTLHIFIHIPALNMMLENNTSLFPTKVLAEVIGTTQLLFPRNDEETKEYIGSLSQPEATDLYRNLYTDGVGDEEILNFAKLEYFREQILELKEVVFDDPPFTWKRFFLGLRNPEKLLNFWIALVFIFVLTLVSTITGILQTIKAFHPVK</sequence>
<dbReference type="Proteomes" id="UP001172386">
    <property type="component" value="Unassembled WGS sequence"/>
</dbReference>
<dbReference type="EMBL" id="JAPDRQ010000093">
    <property type="protein sequence ID" value="KAJ9655580.1"/>
    <property type="molecule type" value="Genomic_DNA"/>
</dbReference>
<evidence type="ECO:0000313" key="1">
    <source>
        <dbReference type="EMBL" id="KAJ9655580.1"/>
    </source>
</evidence>
<protein>
    <submittedName>
        <fullName evidence="1">Uncharacterized protein</fullName>
    </submittedName>
</protein>
<name>A0ACC3A620_9EURO</name>
<keyword evidence="2" id="KW-1185">Reference proteome</keyword>
<reference evidence="1" key="1">
    <citation type="submission" date="2022-10" db="EMBL/GenBank/DDBJ databases">
        <title>Culturing micro-colonial fungi from biological soil crusts in the Mojave desert and describing Neophaeococcomyces mojavensis, and introducing the new genera and species Taxawa tesnikishii.</title>
        <authorList>
            <person name="Kurbessoian T."/>
            <person name="Stajich J.E."/>
        </authorList>
    </citation>
    <scope>NUCLEOTIDE SEQUENCE</scope>
    <source>
        <strain evidence="1">JES_112</strain>
    </source>
</reference>
<organism evidence="1 2">
    <name type="scientific">Neophaeococcomyces mojaviensis</name>
    <dbReference type="NCBI Taxonomy" id="3383035"/>
    <lineage>
        <taxon>Eukaryota</taxon>
        <taxon>Fungi</taxon>
        <taxon>Dikarya</taxon>
        <taxon>Ascomycota</taxon>
        <taxon>Pezizomycotina</taxon>
        <taxon>Eurotiomycetes</taxon>
        <taxon>Chaetothyriomycetidae</taxon>
        <taxon>Chaetothyriales</taxon>
        <taxon>Chaetothyriales incertae sedis</taxon>
        <taxon>Neophaeococcomyces</taxon>
    </lineage>
</organism>
<accession>A0ACC3A620</accession>